<reference evidence="6 7" key="1">
    <citation type="submission" date="2018-12" db="EMBL/GenBank/DDBJ databases">
        <title>A novel vanA-carrying plasmid in a clinical isolate of Enterococcus avium.</title>
        <authorList>
            <person name="Bernasconi O.J."/>
            <person name="Luzzaro F."/>
            <person name="Endimiani A."/>
        </authorList>
    </citation>
    <scope>NUCLEOTIDE SEQUENCE [LARGE SCALE GENOMIC DNA]</scope>
    <source>
        <strain evidence="6 7">LC0559/18</strain>
    </source>
</reference>
<dbReference type="InterPro" id="IPR000551">
    <property type="entry name" value="MerR-type_HTH_dom"/>
</dbReference>
<dbReference type="PROSITE" id="PS50937">
    <property type="entry name" value="HTH_MERR_2"/>
    <property type="match status" value="2"/>
</dbReference>
<name>A0A2N8PS85_ENTAV</name>
<dbReference type="GO" id="GO:0003677">
    <property type="term" value="F:DNA binding"/>
    <property type="evidence" value="ECO:0007669"/>
    <property type="project" value="UniProtKB-KW"/>
</dbReference>
<dbReference type="GO" id="GO:0003700">
    <property type="term" value="F:DNA-binding transcription factor activity"/>
    <property type="evidence" value="ECO:0007669"/>
    <property type="project" value="InterPro"/>
</dbReference>
<organism evidence="6 7">
    <name type="scientific">Enterococcus avium</name>
    <name type="common">Streptococcus avium</name>
    <dbReference type="NCBI Taxonomy" id="33945"/>
    <lineage>
        <taxon>Bacteria</taxon>
        <taxon>Bacillati</taxon>
        <taxon>Bacillota</taxon>
        <taxon>Bacilli</taxon>
        <taxon>Lactobacillales</taxon>
        <taxon>Enterococcaceae</taxon>
        <taxon>Enterococcus</taxon>
    </lineage>
</organism>
<comment type="caution">
    <text evidence="6">The sequence shown here is derived from an EMBL/GenBank/DDBJ whole genome shotgun (WGS) entry which is preliminary data.</text>
</comment>
<feature type="domain" description="HTH merR-type" evidence="5">
    <location>
        <begin position="131"/>
        <end position="192"/>
    </location>
</feature>
<evidence type="ECO:0000313" key="7">
    <source>
        <dbReference type="Proteomes" id="UP000288388"/>
    </source>
</evidence>
<dbReference type="PANTHER" id="PTHR30204">
    <property type="entry name" value="REDOX-CYCLING DRUG-SENSING TRANSCRIPTIONAL ACTIVATOR SOXR"/>
    <property type="match status" value="1"/>
</dbReference>
<dbReference type="CDD" id="cd00592">
    <property type="entry name" value="HTH_MerR-like"/>
    <property type="match status" value="1"/>
</dbReference>
<evidence type="ECO:0000256" key="3">
    <source>
        <dbReference type="ARBA" id="ARBA00023125"/>
    </source>
</evidence>
<dbReference type="PANTHER" id="PTHR30204:SF69">
    <property type="entry name" value="MERR-FAMILY TRANSCRIPTIONAL REGULATOR"/>
    <property type="match status" value="1"/>
</dbReference>
<evidence type="ECO:0000259" key="5">
    <source>
        <dbReference type="PROSITE" id="PS50937"/>
    </source>
</evidence>
<keyword evidence="4" id="KW-0804">Transcription</keyword>
<dbReference type="RefSeq" id="WP_102872920.1">
    <property type="nucleotide sequence ID" value="NZ_JBPFKW010000337.1"/>
</dbReference>
<gene>
    <name evidence="6" type="ORF">EK398_21745</name>
</gene>
<sequence>MKTYRTSEVAAIVGLHPNTIRRYEEWALIPIPPRAANGYRVFTDYHIETIKIAQVAFQIEVLQSGLRILMVDMVKAVARYDFAEAQSLLDRYLKLVDQEIANANDVIHVVEDILAGKAEEDAVCFTRRETAEYLGVTSEALRNWERNGLLSIKRSKNNYRVYDGEDIKRLKIIRTLRSAKYSLAAILRMLNAIDQEKQDIKRLLNPLDPDDSIITACDNLIDSLEKAKSNACELKKQVADMQKRFFNN</sequence>
<dbReference type="SMART" id="SM00422">
    <property type="entry name" value="HTH_MERR"/>
    <property type="match status" value="2"/>
</dbReference>
<dbReference type="EMBL" id="RYZS01000002">
    <property type="protein sequence ID" value="RVU93077.1"/>
    <property type="molecule type" value="Genomic_DNA"/>
</dbReference>
<dbReference type="SUPFAM" id="SSF46955">
    <property type="entry name" value="Putative DNA-binding domain"/>
    <property type="match status" value="2"/>
</dbReference>
<accession>A0A2N8PS85</accession>
<dbReference type="AlphaFoldDB" id="A0A2N8PS85"/>
<keyword evidence="3" id="KW-0238">DNA-binding</keyword>
<dbReference type="Gene3D" id="1.10.1660.10">
    <property type="match status" value="2"/>
</dbReference>
<keyword evidence="1" id="KW-0678">Repressor</keyword>
<evidence type="ECO:0000313" key="6">
    <source>
        <dbReference type="EMBL" id="RVU93077.1"/>
    </source>
</evidence>
<protein>
    <submittedName>
        <fullName evidence="6">MerR family transcriptional regulator</fullName>
    </submittedName>
</protein>
<evidence type="ECO:0000256" key="4">
    <source>
        <dbReference type="ARBA" id="ARBA00023163"/>
    </source>
</evidence>
<dbReference type="Pfam" id="PF13411">
    <property type="entry name" value="MerR_1"/>
    <property type="match status" value="2"/>
</dbReference>
<dbReference type="InterPro" id="IPR009061">
    <property type="entry name" value="DNA-bd_dom_put_sf"/>
</dbReference>
<proteinExistence type="predicted"/>
<evidence type="ECO:0000256" key="1">
    <source>
        <dbReference type="ARBA" id="ARBA00022491"/>
    </source>
</evidence>
<dbReference type="InterPro" id="IPR047057">
    <property type="entry name" value="MerR_fam"/>
</dbReference>
<evidence type="ECO:0000256" key="2">
    <source>
        <dbReference type="ARBA" id="ARBA00023015"/>
    </source>
</evidence>
<feature type="domain" description="HTH merR-type" evidence="5">
    <location>
        <begin position="3"/>
        <end position="60"/>
    </location>
</feature>
<keyword evidence="2" id="KW-0805">Transcription regulation</keyword>
<dbReference type="Proteomes" id="UP000288388">
    <property type="component" value="Unassembled WGS sequence"/>
</dbReference>